<evidence type="ECO:0000256" key="9">
    <source>
        <dbReference type="ARBA" id="ARBA00031593"/>
    </source>
</evidence>
<dbReference type="GO" id="GO:0005930">
    <property type="term" value="C:axoneme"/>
    <property type="evidence" value="ECO:0007669"/>
    <property type="project" value="TreeGrafter"/>
</dbReference>
<feature type="region of interest" description="Disordered" evidence="10">
    <location>
        <begin position="303"/>
        <end position="343"/>
    </location>
</feature>
<proteinExistence type="inferred from homology"/>
<dbReference type="KEGG" id="obi:106880237"/>
<gene>
    <name evidence="12" type="ORF">OCBIM_22003725mg</name>
</gene>
<dbReference type="PANTHER" id="PTHR21532">
    <property type="entry name" value="PHOSPHODIESTERASE HL"/>
    <property type="match status" value="1"/>
</dbReference>
<feature type="compositionally biased region" description="Basic and acidic residues" evidence="10">
    <location>
        <begin position="303"/>
        <end position="317"/>
    </location>
</feature>
<feature type="region of interest" description="Disordered" evidence="10">
    <location>
        <begin position="211"/>
        <end position="238"/>
    </location>
</feature>
<dbReference type="OMA" id="HKSPGHF"/>
<evidence type="ECO:0000256" key="5">
    <source>
        <dbReference type="ARBA" id="ARBA00022490"/>
    </source>
</evidence>
<sequence length="366" mass="41934">MAEKNEWIYDELLEFLGNPLFQIPVVTFLEAHCLVFGSSTEDNPEYRKIFTEYQQLIASLLEGFRADSGLSHNDIMTALTRLHSKEDIRVIFQGLLEQVLASENYDIFIQLMVQKNLELQQQAILLIFQSIDCIPNALLSVEVGKESTMPKDELPIMEAVISETKKNNDLLSECNLKIKDILSMTEDEAVLLAEEKNRKREELQQAMMNLTTDAKSDEDSEDVETEEQDVETSKQMKKSTLKTVSFTNTTDESSVEDAISLSSMDSDKSLSAFTTKLNPENLKKRQEFLRQQRDKLIEMKKNERQKQLMKAEKDQPQRPKSARIARSLLTQKPDKVSQESNTVKNEAIAMRQAIANRIKLEVMSKK</sequence>
<keyword evidence="8" id="KW-0966">Cell projection</keyword>
<organism evidence="12">
    <name type="scientific">Octopus bimaculoides</name>
    <name type="common">California two-spotted octopus</name>
    <dbReference type="NCBI Taxonomy" id="37653"/>
    <lineage>
        <taxon>Eukaryota</taxon>
        <taxon>Metazoa</taxon>
        <taxon>Spiralia</taxon>
        <taxon>Lophotrochozoa</taxon>
        <taxon>Mollusca</taxon>
        <taxon>Cephalopoda</taxon>
        <taxon>Coleoidea</taxon>
        <taxon>Octopodiformes</taxon>
        <taxon>Octopoda</taxon>
        <taxon>Incirrata</taxon>
        <taxon>Octopodidae</taxon>
        <taxon>Octopus</taxon>
    </lineage>
</organism>
<dbReference type="Pfam" id="PF11527">
    <property type="entry name" value="ARL2_Bind_BART"/>
    <property type="match status" value="1"/>
</dbReference>
<evidence type="ECO:0000256" key="1">
    <source>
        <dbReference type="ARBA" id="ARBA00004138"/>
    </source>
</evidence>
<dbReference type="AlphaFoldDB" id="A0A0L8FZ19"/>
<evidence type="ECO:0000256" key="3">
    <source>
        <dbReference type="ARBA" id="ARBA00007460"/>
    </source>
</evidence>
<feature type="domain" description="BART" evidence="11">
    <location>
        <begin position="5"/>
        <end position="121"/>
    </location>
</feature>
<dbReference type="EMBL" id="KQ425076">
    <property type="protein sequence ID" value="KOF69981.1"/>
    <property type="molecule type" value="Genomic_DNA"/>
</dbReference>
<dbReference type="InterPro" id="IPR023379">
    <property type="entry name" value="BART_dom"/>
</dbReference>
<dbReference type="GO" id="GO:0097546">
    <property type="term" value="C:ciliary base"/>
    <property type="evidence" value="ECO:0007669"/>
    <property type="project" value="TreeGrafter"/>
</dbReference>
<keyword evidence="7" id="KW-0969">Cilium</keyword>
<comment type="similarity">
    <text evidence="3">Belongs to the CFAP36 family.</text>
</comment>
<dbReference type="PANTHER" id="PTHR21532:SF0">
    <property type="entry name" value="CILIA- AND FLAGELLA-ASSOCIATED PROTEIN 36"/>
    <property type="match status" value="1"/>
</dbReference>
<protein>
    <recommendedName>
        <fullName evidence="4">Cilia- and flagella-associated protein 36</fullName>
    </recommendedName>
    <alternativeName>
        <fullName evidence="9">Coiled-coil domain-containing protein 104</fullName>
    </alternativeName>
</protein>
<evidence type="ECO:0000256" key="8">
    <source>
        <dbReference type="ARBA" id="ARBA00023273"/>
    </source>
</evidence>
<comment type="subcellular location">
    <subcellularLocation>
        <location evidence="1">Cell projection</location>
        <location evidence="1">Cilium</location>
    </subcellularLocation>
    <subcellularLocation>
        <location evidence="2">Cytoplasm</location>
    </subcellularLocation>
</comment>
<dbReference type="InterPro" id="IPR038888">
    <property type="entry name" value="CFAP36"/>
</dbReference>
<keyword evidence="6" id="KW-0175">Coiled coil</keyword>
<evidence type="ECO:0000256" key="7">
    <source>
        <dbReference type="ARBA" id="ARBA00023069"/>
    </source>
</evidence>
<accession>A0A0L8FZ19</accession>
<reference evidence="12" key="1">
    <citation type="submission" date="2015-07" db="EMBL/GenBank/DDBJ databases">
        <title>MeaNS - Measles Nucleotide Surveillance Program.</title>
        <authorList>
            <person name="Tran T."/>
            <person name="Druce J."/>
        </authorList>
    </citation>
    <scope>NUCLEOTIDE SEQUENCE</scope>
    <source>
        <strain evidence="12">UCB-OBI-ISO-001</strain>
        <tissue evidence="12">Gonad</tissue>
    </source>
</reference>
<evidence type="ECO:0000259" key="11">
    <source>
        <dbReference type="Pfam" id="PF11527"/>
    </source>
</evidence>
<evidence type="ECO:0000256" key="2">
    <source>
        <dbReference type="ARBA" id="ARBA00004496"/>
    </source>
</evidence>
<evidence type="ECO:0000256" key="4">
    <source>
        <dbReference type="ARBA" id="ARBA00021815"/>
    </source>
</evidence>
<dbReference type="OrthoDB" id="272687at2759"/>
<keyword evidence="5" id="KW-0963">Cytoplasm</keyword>
<dbReference type="Gene3D" id="1.20.1520.10">
    <property type="entry name" value="ADP-ribosylation factor-like 2-binding protein, domain"/>
    <property type="match status" value="1"/>
</dbReference>
<name>A0A0L8FZ19_OCTBM</name>
<feature type="compositionally biased region" description="Acidic residues" evidence="10">
    <location>
        <begin position="216"/>
        <end position="230"/>
    </location>
</feature>
<evidence type="ECO:0000256" key="6">
    <source>
        <dbReference type="ARBA" id="ARBA00023054"/>
    </source>
</evidence>
<evidence type="ECO:0000256" key="10">
    <source>
        <dbReference type="SAM" id="MobiDB-lite"/>
    </source>
</evidence>
<dbReference type="InterPro" id="IPR042541">
    <property type="entry name" value="BART_sf"/>
</dbReference>
<dbReference type="STRING" id="37653.A0A0L8FZ19"/>
<evidence type="ECO:0000313" key="12">
    <source>
        <dbReference type="EMBL" id="KOF69981.1"/>
    </source>
</evidence>